<evidence type="ECO:0000256" key="12">
    <source>
        <dbReference type="RuleBase" id="RU003357"/>
    </source>
</evidence>
<evidence type="ECO:0000256" key="2">
    <source>
        <dbReference type="ARBA" id="ARBA00022448"/>
    </source>
</evidence>
<evidence type="ECO:0000256" key="11">
    <source>
        <dbReference type="ARBA" id="ARBA00023237"/>
    </source>
</evidence>
<dbReference type="HOGENOM" id="CLU_010358_0_0_6"/>
<comment type="subcellular location">
    <subcellularLocation>
        <location evidence="1">Cell outer membrane</location>
        <topology evidence="1">Multi-pass membrane protein</topology>
    </subcellularLocation>
</comment>
<evidence type="ECO:0000313" key="17">
    <source>
        <dbReference type="Proteomes" id="UP000005522"/>
    </source>
</evidence>
<evidence type="ECO:0000256" key="1">
    <source>
        <dbReference type="ARBA" id="ARBA00004571"/>
    </source>
</evidence>
<keyword evidence="6 13" id="KW-0732">Signal</keyword>
<evidence type="ECO:0000259" key="15">
    <source>
        <dbReference type="Pfam" id="PF07715"/>
    </source>
</evidence>
<feature type="signal peptide" evidence="13">
    <location>
        <begin position="1"/>
        <end position="27"/>
    </location>
</feature>
<evidence type="ECO:0000259" key="14">
    <source>
        <dbReference type="Pfam" id="PF00593"/>
    </source>
</evidence>
<keyword evidence="2" id="KW-0813">Transport</keyword>
<evidence type="ECO:0000256" key="13">
    <source>
        <dbReference type="SAM" id="SignalP"/>
    </source>
</evidence>
<keyword evidence="9 12" id="KW-0798">TonB box</keyword>
<dbReference type="Gene3D" id="2.170.130.10">
    <property type="entry name" value="TonB-dependent receptor, plug domain"/>
    <property type="match status" value="1"/>
</dbReference>
<evidence type="ECO:0000256" key="3">
    <source>
        <dbReference type="ARBA" id="ARBA00022452"/>
    </source>
</evidence>
<keyword evidence="3" id="KW-1134">Transmembrane beta strand</keyword>
<keyword evidence="16" id="KW-0675">Receptor</keyword>
<evidence type="ECO:0000256" key="8">
    <source>
        <dbReference type="ARBA" id="ARBA00023065"/>
    </source>
</evidence>
<dbReference type="AlphaFoldDB" id="A0A059ZPX1"/>
<dbReference type="KEGG" id="acz:Acaty_c1109"/>
<accession>A0A059ZPX1</accession>
<feature type="domain" description="TonB-dependent receptor plug" evidence="15">
    <location>
        <begin position="58"/>
        <end position="169"/>
    </location>
</feature>
<keyword evidence="10 12" id="KW-0472">Membrane</keyword>
<gene>
    <name evidence="16" type="ORF">Acaty_c1109</name>
</gene>
<proteinExistence type="inferred from homology"/>
<evidence type="ECO:0000256" key="4">
    <source>
        <dbReference type="ARBA" id="ARBA00022496"/>
    </source>
</evidence>
<evidence type="ECO:0000256" key="6">
    <source>
        <dbReference type="ARBA" id="ARBA00022729"/>
    </source>
</evidence>
<reference evidence="16 17" key="1">
    <citation type="journal article" date="2009" name="J. Bacteriol.">
        <title>Draft genome sequence of the extremely acidophilic bacterium Acidithiobacillus caldus ATCC 51756 reveals metabolic versatility in the genus Acidithiobacillus.</title>
        <authorList>
            <person name="Valdes J."/>
            <person name="Quatrini R."/>
            <person name="Hallberg K."/>
            <person name="Dopson M."/>
            <person name="Valenzuela P.D."/>
            <person name="Holmes D.S."/>
        </authorList>
    </citation>
    <scope>NUCLEOTIDE SEQUENCE [LARGE SCALE GENOMIC DNA]</scope>
    <source>
        <strain evidence="17">ATCC 51756 / DSM 8584 / KU</strain>
    </source>
</reference>
<name>A0A059ZPX1_ACICK</name>
<dbReference type="InterPro" id="IPR000531">
    <property type="entry name" value="Beta-barrel_TonB"/>
</dbReference>
<dbReference type="InterPro" id="IPR012910">
    <property type="entry name" value="Plug_dom"/>
</dbReference>
<protein>
    <submittedName>
        <fullName evidence="16">TonB-dependent receptor</fullName>
    </submittedName>
</protein>
<dbReference type="eggNOG" id="COG4771">
    <property type="taxonomic scope" value="Bacteria"/>
</dbReference>
<keyword evidence="11" id="KW-0998">Cell outer membrane</keyword>
<feature type="domain" description="TonB-dependent receptor-like beta-barrel" evidence="14">
    <location>
        <begin position="292"/>
        <end position="724"/>
    </location>
</feature>
<dbReference type="Gene3D" id="2.40.170.20">
    <property type="entry name" value="TonB-dependent receptor, beta-barrel domain"/>
    <property type="match status" value="1"/>
</dbReference>
<keyword evidence="4" id="KW-0410">Iron transport</keyword>
<comment type="similarity">
    <text evidence="12">Belongs to the TonB-dependent receptor family.</text>
</comment>
<sequence length="767" mass="82787">MKHPTALRCLSSAVLASLWLVPASILAATAASDGGIDIGEVSSSTNAAGTAAARAKALRESPENQVQITHQQIRDLVQPGGSIVTALSAAPGVQVKGYGSGNGASRYQIRINGIQVGFALAPGNPEKNGLSVLFDGVPMNNPLAQYDGWESSETPISSIFANIHVTQGPGNPDHRWYDSMGGTINLIPVEPTAKAGASLDLGGGSFATYSASTMLQTGSINGWRSELGGGYTRSAGFRTGPYHAPNQAEAFFAKTIKDFHGGHFSAGFFFSHTQEFRPLYIPASPIPGVTTGGYGQPGELLSQGTTGYYYTVPTSQYFKNDTAHMYLVYARLMVHLAQRLSVDNTLYFRSGYRHHYRVNDYFPHTVNTEDFTGTTRTIGDRLAFHWNLPMNSVRFGGYYQHSRYESLYYGYNPAVLASSASKPLFAADYYDYWDGATAFLQDDFHPISALHITPGLQLINYHVQFVNNSEAAIPPGSTPVTYKAGNNDNSYTKLAPSLGINYRILPGLHAFAIWAKNFQTAPAAAYGNYQQATVEVPKSPTDINSYIGGLKWHMGAWQAQLSGFHQHLGNAVIATFLPSDLISKLDRVSAIYNGVNLLLQYGKGLGFFAGTRDTIQHAYYPSYLPAGGSPVIDARMPGTPTLILGFDAGYRWYAANTRFAVRLSDQYASSVTTFNNNTNLPDPTRLPGSAYNIVNLGLSADTLAFDSMIPGLKRVGVSLMIDNLLNRKYNSQGYITSGGEYGPNSQGAILVIPGAPRAVYASFSASF</sequence>
<evidence type="ECO:0000256" key="9">
    <source>
        <dbReference type="ARBA" id="ARBA00023077"/>
    </source>
</evidence>
<dbReference type="SUPFAM" id="SSF56935">
    <property type="entry name" value="Porins"/>
    <property type="match status" value="1"/>
</dbReference>
<keyword evidence="8" id="KW-0406">Ion transport</keyword>
<evidence type="ECO:0000256" key="7">
    <source>
        <dbReference type="ARBA" id="ARBA00023004"/>
    </source>
</evidence>
<dbReference type="PANTHER" id="PTHR32552">
    <property type="entry name" value="FERRICHROME IRON RECEPTOR-RELATED"/>
    <property type="match status" value="1"/>
</dbReference>
<keyword evidence="7" id="KW-0408">Iron</keyword>
<dbReference type="GO" id="GO:0009279">
    <property type="term" value="C:cell outer membrane"/>
    <property type="evidence" value="ECO:0007669"/>
    <property type="project" value="UniProtKB-SubCell"/>
</dbReference>
<dbReference type="GO" id="GO:0015344">
    <property type="term" value="F:siderophore uptake transmembrane transporter activity"/>
    <property type="evidence" value="ECO:0007669"/>
    <property type="project" value="TreeGrafter"/>
</dbReference>
<evidence type="ECO:0000256" key="5">
    <source>
        <dbReference type="ARBA" id="ARBA00022692"/>
    </source>
</evidence>
<dbReference type="PROSITE" id="PS01156">
    <property type="entry name" value="TONB_DEPENDENT_REC_2"/>
    <property type="match status" value="1"/>
</dbReference>
<dbReference type="EMBL" id="CP005986">
    <property type="protein sequence ID" value="AIA54979.1"/>
    <property type="molecule type" value="Genomic_DNA"/>
</dbReference>
<dbReference type="Pfam" id="PF07715">
    <property type="entry name" value="Plug"/>
    <property type="match status" value="1"/>
</dbReference>
<evidence type="ECO:0000313" key="16">
    <source>
        <dbReference type="EMBL" id="AIA54979.1"/>
    </source>
</evidence>
<dbReference type="PANTHER" id="PTHR32552:SF89">
    <property type="entry name" value="CATECHOLATE SIDEROPHORE RECEPTOR FIU"/>
    <property type="match status" value="1"/>
</dbReference>
<feature type="chain" id="PRO_5001582012" evidence="13">
    <location>
        <begin position="28"/>
        <end position="767"/>
    </location>
</feature>
<organism evidence="16 17">
    <name type="scientific">Acidithiobacillus caldus (strain ATCC 51756 / DSM 8584 / KU)</name>
    <dbReference type="NCBI Taxonomy" id="637389"/>
    <lineage>
        <taxon>Bacteria</taxon>
        <taxon>Pseudomonadati</taxon>
        <taxon>Pseudomonadota</taxon>
        <taxon>Acidithiobacillia</taxon>
        <taxon>Acidithiobacillales</taxon>
        <taxon>Acidithiobacillaceae</taxon>
        <taxon>Acidithiobacillus</taxon>
    </lineage>
</organism>
<dbReference type="InterPro" id="IPR010917">
    <property type="entry name" value="TonB_rcpt_CS"/>
</dbReference>
<dbReference type="InterPro" id="IPR036942">
    <property type="entry name" value="Beta-barrel_TonB_sf"/>
</dbReference>
<dbReference type="InterPro" id="IPR039426">
    <property type="entry name" value="TonB-dep_rcpt-like"/>
</dbReference>
<dbReference type="InterPro" id="IPR037066">
    <property type="entry name" value="Plug_dom_sf"/>
</dbReference>
<dbReference type="RefSeq" id="WP_004871702.1">
    <property type="nucleotide sequence ID" value="NZ_CP005986.1"/>
</dbReference>
<keyword evidence="5" id="KW-0812">Transmembrane</keyword>
<dbReference type="Pfam" id="PF00593">
    <property type="entry name" value="TonB_dep_Rec_b-barrel"/>
    <property type="match status" value="1"/>
</dbReference>
<evidence type="ECO:0000256" key="10">
    <source>
        <dbReference type="ARBA" id="ARBA00023136"/>
    </source>
</evidence>
<dbReference type="Proteomes" id="UP000005522">
    <property type="component" value="Chromosome"/>
</dbReference>